<sequence length="77" mass="8323">MNKIKIIKTLIGVNIGILGMLVLKQNGLIPSDVQIISAIKSMEDVTMLGIKKSQLTFFSAACALAMYINNTKGVKKV</sequence>
<evidence type="ECO:0000313" key="2">
    <source>
        <dbReference type="Proteomes" id="UP000273641"/>
    </source>
</evidence>
<proteinExistence type="predicted"/>
<dbReference type="AlphaFoldDB" id="A0AAE8FRI8"/>
<protein>
    <submittedName>
        <fullName evidence="1">Uncharacterized protein</fullName>
    </submittedName>
</protein>
<dbReference type="RefSeq" id="WP_124228921.1">
    <property type="nucleotide sequence ID" value="NZ_JACOGR010000019.1"/>
</dbReference>
<reference evidence="1 2" key="1">
    <citation type="submission" date="2018-11" db="EMBL/GenBank/DDBJ databases">
        <title>Draft genome sequences of potential pathogenic Clostridium perfringens from environmental surface water in the North West Province, South Africa.</title>
        <authorList>
            <person name="Fourie J.C.J."/>
            <person name="Sanko T.J."/>
            <person name="Bezuidenhout C."/>
            <person name="Mienie C."/>
            <person name="Adeleke R."/>
        </authorList>
    </citation>
    <scope>NUCLEOTIDE SEQUENCE [LARGE SCALE GENOMIC DNA]</scope>
    <source>
        <strain evidence="1 2">SC4-C13</strain>
    </source>
</reference>
<gene>
    <name evidence="1" type="ORF">EHZ11_14915</name>
</gene>
<evidence type="ECO:0000313" key="1">
    <source>
        <dbReference type="EMBL" id="RQN22930.1"/>
    </source>
</evidence>
<accession>A0AAE8FRI8</accession>
<comment type="caution">
    <text evidence="1">The sequence shown here is derived from an EMBL/GenBank/DDBJ whole genome shotgun (WGS) entry which is preliminary data.</text>
</comment>
<organism evidence="1 2">
    <name type="scientific">Clostridium perfringens</name>
    <dbReference type="NCBI Taxonomy" id="1502"/>
    <lineage>
        <taxon>Bacteria</taxon>
        <taxon>Bacillati</taxon>
        <taxon>Bacillota</taxon>
        <taxon>Clostridia</taxon>
        <taxon>Eubacteriales</taxon>
        <taxon>Clostridiaceae</taxon>
        <taxon>Clostridium</taxon>
    </lineage>
</organism>
<dbReference type="EMBL" id="RQNR01000012">
    <property type="protein sequence ID" value="RQN22930.1"/>
    <property type="molecule type" value="Genomic_DNA"/>
</dbReference>
<dbReference type="Proteomes" id="UP000273641">
    <property type="component" value="Unassembled WGS sequence"/>
</dbReference>
<name>A0AAE8FRI8_CLOPF</name>